<dbReference type="InterPro" id="IPR058533">
    <property type="entry name" value="Cation_efflux_TM"/>
</dbReference>
<evidence type="ECO:0000256" key="2">
    <source>
        <dbReference type="ARBA" id="ARBA00008873"/>
    </source>
</evidence>
<dbReference type="InterPro" id="IPR036837">
    <property type="entry name" value="Cation_efflux_CTD_sf"/>
</dbReference>
<evidence type="ECO:0000256" key="4">
    <source>
        <dbReference type="ARBA" id="ARBA00022692"/>
    </source>
</evidence>
<organism evidence="11 12">
    <name type="scientific">Gordonia sesuvii</name>
    <dbReference type="NCBI Taxonomy" id="3116777"/>
    <lineage>
        <taxon>Bacteria</taxon>
        <taxon>Bacillati</taxon>
        <taxon>Actinomycetota</taxon>
        <taxon>Actinomycetes</taxon>
        <taxon>Mycobacteriales</taxon>
        <taxon>Gordoniaceae</taxon>
        <taxon>Gordonia</taxon>
    </lineage>
</organism>
<dbReference type="InterPro" id="IPR050681">
    <property type="entry name" value="CDF/SLC30A"/>
</dbReference>
<feature type="transmembrane region" description="Helical" evidence="8">
    <location>
        <begin position="60"/>
        <end position="77"/>
    </location>
</feature>
<feature type="transmembrane region" description="Helical" evidence="8">
    <location>
        <begin position="24"/>
        <end position="48"/>
    </location>
</feature>
<dbReference type="PANTHER" id="PTHR11562:SF17">
    <property type="entry name" value="RE54080P-RELATED"/>
    <property type="match status" value="1"/>
</dbReference>
<reference evidence="11 12" key="1">
    <citation type="submission" date="2024-01" db="EMBL/GenBank/DDBJ databases">
        <title>Draft genome sequence of Gordonia sp. LSe1-13.</title>
        <authorList>
            <person name="Suphannarot A."/>
            <person name="Mingma R."/>
        </authorList>
    </citation>
    <scope>NUCLEOTIDE SEQUENCE [LARGE SCALE GENOMIC DNA]</scope>
    <source>
        <strain evidence="11 12">LSe1-13</strain>
    </source>
</reference>
<dbReference type="Pfam" id="PF01545">
    <property type="entry name" value="Cation_efflux"/>
    <property type="match status" value="1"/>
</dbReference>
<name>A0ABU7MJK4_9ACTN</name>
<dbReference type="InterPro" id="IPR027469">
    <property type="entry name" value="Cation_efflux_TMD_sf"/>
</dbReference>
<evidence type="ECO:0000259" key="9">
    <source>
        <dbReference type="Pfam" id="PF01545"/>
    </source>
</evidence>
<dbReference type="Proteomes" id="UP001347146">
    <property type="component" value="Unassembled WGS sequence"/>
</dbReference>
<feature type="domain" description="Cation efflux protein cytoplasmic" evidence="10">
    <location>
        <begin position="224"/>
        <end position="295"/>
    </location>
</feature>
<accession>A0ABU7MJK4</accession>
<keyword evidence="4 8" id="KW-0812">Transmembrane</keyword>
<feature type="transmembrane region" description="Helical" evidence="8">
    <location>
        <begin position="188"/>
        <end position="208"/>
    </location>
</feature>
<feature type="transmembrane region" description="Helical" evidence="8">
    <location>
        <begin position="129"/>
        <end position="149"/>
    </location>
</feature>
<dbReference type="EMBL" id="JAZDUF010000009">
    <property type="protein sequence ID" value="MEE3853289.1"/>
    <property type="molecule type" value="Genomic_DNA"/>
</dbReference>
<feature type="domain" description="Cation efflux protein transmembrane" evidence="9">
    <location>
        <begin position="28"/>
        <end position="218"/>
    </location>
</feature>
<keyword evidence="3" id="KW-0813">Transport</keyword>
<keyword evidence="5 8" id="KW-1133">Transmembrane helix</keyword>
<feature type="transmembrane region" description="Helical" evidence="8">
    <location>
        <begin position="98"/>
        <end position="117"/>
    </location>
</feature>
<dbReference type="Pfam" id="PF16916">
    <property type="entry name" value="ZT_dimer"/>
    <property type="match status" value="1"/>
</dbReference>
<evidence type="ECO:0000313" key="12">
    <source>
        <dbReference type="Proteomes" id="UP001347146"/>
    </source>
</evidence>
<gene>
    <name evidence="11" type="ORF">VZC37_23330</name>
</gene>
<keyword evidence="6" id="KW-0406">Ion transport</keyword>
<evidence type="ECO:0000313" key="11">
    <source>
        <dbReference type="EMBL" id="MEE3853289.1"/>
    </source>
</evidence>
<comment type="subcellular location">
    <subcellularLocation>
        <location evidence="1">Membrane</location>
        <topology evidence="1">Multi-pass membrane protein</topology>
    </subcellularLocation>
</comment>
<evidence type="ECO:0000256" key="3">
    <source>
        <dbReference type="ARBA" id="ARBA00022448"/>
    </source>
</evidence>
<comment type="similarity">
    <text evidence="2">Belongs to the cation diffusion facilitator (CDF) transporter (TC 2.A.4) family. SLC30A subfamily.</text>
</comment>
<dbReference type="RefSeq" id="WP_330436299.1">
    <property type="nucleotide sequence ID" value="NZ_JAZDUF010000009.1"/>
</dbReference>
<dbReference type="InterPro" id="IPR027470">
    <property type="entry name" value="Cation_efflux_CTD"/>
</dbReference>
<feature type="transmembrane region" description="Helical" evidence="8">
    <location>
        <begin position="161"/>
        <end position="182"/>
    </location>
</feature>
<protein>
    <submittedName>
        <fullName evidence="11">Cation diffusion facilitator family transporter</fullName>
    </submittedName>
</protein>
<dbReference type="PANTHER" id="PTHR11562">
    <property type="entry name" value="CATION EFFLUX PROTEIN/ ZINC TRANSPORTER"/>
    <property type="match status" value="1"/>
</dbReference>
<evidence type="ECO:0000256" key="8">
    <source>
        <dbReference type="SAM" id="Phobius"/>
    </source>
</evidence>
<sequence length="307" mass="32588">MGHSHSHAHTHGPTTTASTGHRRIWPMAVAVAIIGSYFVVELVTGLMVNSLALIADAGHMLTDVAALTMGLMALLLARHGSATDDRSFGWHRAEVFTAVANAVLLIGVAVFVFYEAIRRIGTDPEVPGLTLIVVALVGLAVNIAVMMLLRADSKQSIAVRGAYLEVLADAVGSVGVLVAGVVALTTGWGYADVVVAVLIALWVVPRAVRLALDALRILNQQAPAHVDVDALRRDLAAIPAVDDVHDLHVWTLTTGMDVATVHLDSDGTNTDVLTAAQEVMARHGLGHSTIQVDPESVQRKCRDELQW</sequence>
<proteinExistence type="inferred from homology"/>
<evidence type="ECO:0000256" key="7">
    <source>
        <dbReference type="ARBA" id="ARBA00023136"/>
    </source>
</evidence>
<dbReference type="SUPFAM" id="SSF161111">
    <property type="entry name" value="Cation efflux protein transmembrane domain-like"/>
    <property type="match status" value="1"/>
</dbReference>
<evidence type="ECO:0000256" key="6">
    <source>
        <dbReference type="ARBA" id="ARBA00023065"/>
    </source>
</evidence>
<keyword evidence="7 8" id="KW-0472">Membrane</keyword>
<dbReference type="InterPro" id="IPR002524">
    <property type="entry name" value="Cation_efflux"/>
</dbReference>
<dbReference type="SUPFAM" id="SSF160240">
    <property type="entry name" value="Cation efflux protein cytoplasmic domain-like"/>
    <property type="match status" value="1"/>
</dbReference>
<evidence type="ECO:0000256" key="1">
    <source>
        <dbReference type="ARBA" id="ARBA00004141"/>
    </source>
</evidence>
<comment type="caution">
    <text evidence="11">The sequence shown here is derived from an EMBL/GenBank/DDBJ whole genome shotgun (WGS) entry which is preliminary data.</text>
</comment>
<dbReference type="NCBIfam" id="TIGR01297">
    <property type="entry name" value="CDF"/>
    <property type="match status" value="1"/>
</dbReference>
<keyword evidence="12" id="KW-1185">Reference proteome</keyword>
<evidence type="ECO:0000256" key="5">
    <source>
        <dbReference type="ARBA" id="ARBA00022989"/>
    </source>
</evidence>
<dbReference type="Gene3D" id="1.20.1510.10">
    <property type="entry name" value="Cation efflux protein transmembrane domain"/>
    <property type="match status" value="1"/>
</dbReference>
<evidence type="ECO:0000259" key="10">
    <source>
        <dbReference type="Pfam" id="PF16916"/>
    </source>
</evidence>